<gene>
    <name evidence="2" type="ORF">T265_14742</name>
</gene>
<reference evidence="2 3" key="1">
    <citation type="submission" date="2013-11" db="EMBL/GenBank/DDBJ databases">
        <title>Opisthorchis viverrini - life in the bile duct.</title>
        <authorList>
            <person name="Young N.D."/>
            <person name="Nagarajan N."/>
            <person name="Lin S.J."/>
            <person name="Korhonen P.K."/>
            <person name="Jex A.R."/>
            <person name="Hall R.S."/>
            <person name="Safavi-Hemami H."/>
            <person name="Kaewkong W."/>
            <person name="Bertrand D."/>
            <person name="Gao S."/>
            <person name="Seet Q."/>
            <person name="Wongkham S."/>
            <person name="Teh B.T."/>
            <person name="Wongkham C."/>
            <person name="Intapan P.M."/>
            <person name="Maleewong W."/>
            <person name="Yang X."/>
            <person name="Hu M."/>
            <person name="Wang Z."/>
            <person name="Hofmann A."/>
            <person name="Sternberg P.W."/>
            <person name="Tan P."/>
            <person name="Wang J."/>
            <person name="Gasser R.B."/>
        </authorList>
    </citation>
    <scope>NUCLEOTIDE SEQUENCE [LARGE SCALE GENOMIC DNA]</scope>
</reference>
<keyword evidence="3" id="KW-1185">Reference proteome</keyword>
<dbReference type="RefSeq" id="XP_009173298.1">
    <property type="nucleotide sequence ID" value="XM_009175034.1"/>
</dbReference>
<dbReference type="CTD" id="20328908"/>
<name>A0A074Z797_OPIVI</name>
<organism evidence="2 3">
    <name type="scientific">Opisthorchis viverrini</name>
    <name type="common">Southeast Asian liver fluke</name>
    <dbReference type="NCBI Taxonomy" id="6198"/>
    <lineage>
        <taxon>Eukaryota</taxon>
        <taxon>Metazoa</taxon>
        <taxon>Spiralia</taxon>
        <taxon>Lophotrochozoa</taxon>
        <taxon>Platyhelminthes</taxon>
        <taxon>Trematoda</taxon>
        <taxon>Digenea</taxon>
        <taxon>Opisthorchiida</taxon>
        <taxon>Opisthorchiata</taxon>
        <taxon>Opisthorchiidae</taxon>
        <taxon>Opisthorchis</taxon>
    </lineage>
</organism>
<sequence length="258" mass="28817">MSLTIVSHPEIPSRKAVMTSAVEFDGNSFHASLLLFDPPVSTLHVIVRKEPFEEFDRLVCEASGEVSATYGIWSPPAQPVEIVHTGEWNVNHDRSSEGKIKYEISHIITILGCLSPNDTRLSRNRSAIPGCHASWREHEGWDTARLPKPRQEKSGGKDRDSTTLPPDRLVARLLVVRGLAALGLAAPLWPSWHGCTLWNEVPASVTRGIIAALKPDHHRALTTGNSRTLYQIIGPIVYREAADKRKRWLINSQKHRLE</sequence>
<dbReference type="GeneID" id="20328908"/>
<protein>
    <submittedName>
        <fullName evidence="2">Uncharacterized protein</fullName>
    </submittedName>
</protein>
<evidence type="ECO:0000256" key="1">
    <source>
        <dbReference type="SAM" id="MobiDB-lite"/>
    </source>
</evidence>
<dbReference type="AlphaFoldDB" id="A0A074Z797"/>
<feature type="region of interest" description="Disordered" evidence="1">
    <location>
        <begin position="142"/>
        <end position="164"/>
    </location>
</feature>
<evidence type="ECO:0000313" key="3">
    <source>
        <dbReference type="Proteomes" id="UP000054324"/>
    </source>
</evidence>
<accession>A0A074Z797</accession>
<proteinExistence type="predicted"/>
<dbReference type="KEGG" id="ovi:T265_14742"/>
<dbReference type="OrthoDB" id="6247999at2759"/>
<evidence type="ECO:0000313" key="2">
    <source>
        <dbReference type="EMBL" id="KER22973.1"/>
    </source>
</evidence>
<dbReference type="EMBL" id="KL596871">
    <property type="protein sequence ID" value="KER22973.1"/>
    <property type="molecule type" value="Genomic_DNA"/>
</dbReference>
<feature type="compositionally biased region" description="Basic and acidic residues" evidence="1">
    <location>
        <begin position="149"/>
        <end position="161"/>
    </location>
</feature>
<dbReference type="Proteomes" id="UP000054324">
    <property type="component" value="Unassembled WGS sequence"/>
</dbReference>